<dbReference type="Gene3D" id="2.40.170.20">
    <property type="entry name" value="TonB-dependent receptor, beta-barrel domain"/>
    <property type="match status" value="1"/>
</dbReference>
<proteinExistence type="predicted"/>
<dbReference type="InterPro" id="IPR036942">
    <property type="entry name" value="Beta-barrel_TonB_sf"/>
</dbReference>
<dbReference type="Gene3D" id="2.60.40.1120">
    <property type="entry name" value="Carboxypeptidase-like, regulatory domain"/>
    <property type="match status" value="1"/>
</dbReference>
<dbReference type="Pfam" id="PF25183">
    <property type="entry name" value="OMP_b-brl_4"/>
    <property type="match status" value="1"/>
</dbReference>
<reference evidence="7" key="2">
    <citation type="submission" date="2019-02" db="EMBL/GenBank/DDBJ databases">
        <title>Granulicella sibirica sp. nov., a psychrotolerant acidobacterium isolated from an organic soil layer in forested tundra, West Siberia.</title>
        <authorList>
            <person name="Oshkin I.Y."/>
            <person name="Kulichevskaya I.S."/>
            <person name="Rijpstra W.I.C."/>
            <person name="Sinninghe Damste J.S."/>
            <person name="Rakitin A.L."/>
            <person name="Ravin N.V."/>
            <person name="Dedysh S.N."/>
        </authorList>
    </citation>
    <scope>NUCLEOTIDE SEQUENCE [LARGE SCALE GENOMIC DNA]</scope>
    <source>
        <strain evidence="7">AF10</strain>
    </source>
</reference>
<evidence type="ECO:0000256" key="1">
    <source>
        <dbReference type="ARBA" id="ARBA00004442"/>
    </source>
</evidence>
<reference evidence="6 7" key="1">
    <citation type="submission" date="2018-11" db="EMBL/GenBank/DDBJ databases">
        <authorList>
            <person name="Mardanov A.V."/>
            <person name="Ravin N.V."/>
            <person name="Dedysh S.N."/>
        </authorList>
    </citation>
    <scope>NUCLEOTIDE SEQUENCE [LARGE SCALE GENOMIC DNA]</scope>
    <source>
        <strain evidence="6 7">AF10</strain>
    </source>
</reference>
<dbReference type="InterPro" id="IPR013784">
    <property type="entry name" value="Carb-bd-like_fold"/>
</dbReference>
<dbReference type="GO" id="GO:0009279">
    <property type="term" value="C:cell outer membrane"/>
    <property type="evidence" value="ECO:0007669"/>
    <property type="project" value="UniProtKB-SubCell"/>
</dbReference>
<dbReference type="InterPro" id="IPR010917">
    <property type="entry name" value="TonB_rcpt_CS"/>
</dbReference>
<evidence type="ECO:0000259" key="5">
    <source>
        <dbReference type="Pfam" id="PF25183"/>
    </source>
</evidence>
<dbReference type="Pfam" id="PF13620">
    <property type="entry name" value="CarboxypepD_reg"/>
    <property type="match status" value="1"/>
</dbReference>
<dbReference type="PROSITE" id="PS01156">
    <property type="entry name" value="TONB_DEPENDENT_REC_2"/>
    <property type="match status" value="1"/>
</dbReference>
<feature type="domain" description="TonB-dependent transporter Oar-like beta-barrel" evidence="5">
    <location>
        <begin position="284"/>
        <end position="1265"/>
    </location>
</feature>
<dbReference type="SUPFAM" id="SSF49452">
    <property type="entry name" value="Starch-binding domain-like"/>
    <property type="match status" value="1"/>
</dbReference>
<dbReference type="AlphaFoldDB" id="A0A4Q0T8L8"/>
<sequence length="1272" mass="134752">MHSKFKVLAASSLLALVQLLTPAANAQQTLGAIVGTVTDATGSVLPDATVTAVADGTNLTRTTQSSSSGSYALQNLPIGSYSVTISDTGFTSVKFPGINIQADRTVTLPATLAVGSTNESVTVEATPLLNAVDTTNGYVLDKAQIEAIPLPTGSFTGLAILSPGVNAELPSGTGALSGLGNSPIWANGQRDTSNSFSLNGVDASNLFNGKSTSNVGSARVVNSTGVSSSTGAAGVIQSSASIYLSIGNAIPTPAPETIQEVHVNASMYDAQQGSTSGAHIDMSTSTGTNSYHGQVYGRRGTNAMNAAPFFFKNDDDIPANLKNPQLHRYVVGGTFGGPIIKDKLFGFVAYQHLQVSDSEIGYSFLDVPVGLSDTTRDAASFATLVNNQYGTSLGAGDIDKTALALFNSPALSGQPGKWLIPNDTASGSLSPTHPFDAFIPGTGRFKADIGVANLDYNATKKDTLALKYYYQHDPTLAPYAYSSVPGFTEHLDSGAQVFSIVNTYLVKSNLSTTQTLGYIREKTYATNEQPFGPSAIPGGNVGTVSINQFGSNYFPGVSIVNVLGSTANNAGVGTGILNIGPNAEGQGPNTGVFQNRLQPSANAIWTLGKHTVTFGGSYSYTQLNTIDKRPGTGTIATDDLSQYAQGLVTPGGSSTGFYVSSFLQGNASRYYRANQVGMYVQDKFQVTPTLSLTAGLRYDWDGGLTEKEGRIFNFDPTLYKYNAAADNIDNPGFIIAGNNTNGTSGVSPTTLTGRQYGIGPRLGAAWSPTMFNSKVVVRSGFGMYYDRGELFSYFSPGYAIGTVTGGPFGVNQQLPFVTAQSCVPTNFYEGFLPTCDGTNAGGNLANPYGSSQSAPPTNPKSSDLSKYLPNLASINNGGQPISLGVYDRANKLPYTYNYTLDIQWQPRNDLAISLGYVGNLGRHQVIPVPFNQPNIATPSSPINGEKYTYGYTVEGAQLNDGSDYKFDYEGGNVDHRVPYLGYAAESIDYKAGGIDAYNALQAHIEKRMSHGVSVGMSYTWSHALDEQSGLGLFYNGNNPLNLRDAYGSADFDRTHVLNFNYVFRFPDLAEKHSIMGRIANGWSLVGLTVLQSGQPYSVIDFTGAVGSIYYSTNNGITNPIVPLAPGCTPQNAKTGLSGAFGDAALKASCFTVPLLAPGALNGAIPSTDNFETSFTSGQRNIFRQSFQKRADASILKVANINDRYSLKYTFDIYNLTNTSSFDIPGNEVSQNQNFNNFPTYGQPLYNAPFGLGVVTHTIGSPRQIQMSLRLLF</sequence>
<feature type="chain" id="PRO_5020865132" evidence="4">
    <location>
        <begin position="27"/>
        <end position="1272"/>
    </location>
</feature>
<evidence type="ECO:0000256" key="2">
    <source>
        <dbReference type="ARBA" id="ARBA00023136"/>
    </source>
</evidence>
<name>A0A4Q0T8L8_9BACT</name>
<comment type="caution">
    <text evidence="6">The sequence shown here is derived from an EMBL/GenBank/DDBJ whole genome shotgun (WGS) entry which is preliminary data.</text>
</comment>
<keyword evidence="3" id="KW-0998">Cell outer membrane</keyword>
<dbReference type="RefSeq" id="WP_128912135.1">
    <property type="nucleotide sequence ID" value="NZ_RDSM01000001.1"/>
</dbReference>
<accession>A0A4Q0T8L8</accession>
<dbReference type="EMBL" id="RDSM01000001">
    <property type="protein sequence ID" value="RXH58066.1"/>
    <property type="molecule type" value="Genomic_DNA"/>
</dbReference>
<keyword evidence="7" id="KW-1185">Reference proteome</keyword>
<dbReference type="InterPro" id="IPR057601">
    <property type="entry name" value="Oar-like_b-barrel"/>
</dbReference>
<feature type="signal peptide" evidence="4">
    <location>
        <begin position="1"/>
        <end position="26"/>
    </location>
</feature>
<keyword evidence="4" id="KW-0732">Signal</keyword>
<dbReference type="SUPFAM" id="SSF56935">
    <property type="entry name" value="Porins"/>
    <property type="match status" value="1"/>
</dbReference>
<evidence type="ECO:0000256" key="3">
    <source>
        <dbReference type="ARBA" id="ARBA00023237"/>
    </source>
</evidence>
<dbReference type="Proteomes" id="UP000289437">
    <property type="component" value="Unassembled WGS sequence"/>
</dbReference>
<comment type="subcellular location">
    <subcellularLocation>
        <location evidence="1">Cell outer membrane</location>
    </subcellularLocation>
</comment>
<dbReference type="OrthoDB" id="97893at2"/>
<organism evidence="6 7">
    <name type="scientific">Granulicella sibirica</name>
    <dbReference type="NCBI Taxonomy" id="2479048"/>
    <lineage>
        <taxon>Bacteria</taxon>
        <taxon>Pseudomonadati</taxon>
        <taxon>Acidobacteriota</taxon>
        <taxon>Terriglobia</taxon>
        <taxon>Terriglobales</taxon>
        <taxon>Acidobacteriaceae</taxon>
        <taxon>Granulicella</taxon>
    </lineage>
</organism>
<evidence type="ECO:0000256" key="4">
    <source>
        <dbReference type="SAM" id="SignalP"/>
    </source>
</evidence>
<gene>
    <name evidence="6" type="ORF">GRAN_1376</name>
</gene>
<protein>
    <submittedName>
        <fullName evidence="6">Oar protein</fullName>
    </submittedName>
</protein>
<dbReference type="GO" id="GO:0030246">
    <property type="term" value="F:carbohydrate binding"/>
    <property type="evidence" value="ECO:0007669"/>
    <property type="project" value="InterPro"/>
</dbReference>
<keyword evidence="2" id="KW-0472">Membrane</keyword>
<evidence type="ECO:0000313" key="7">
    <source>
        <dbReference type="Proteomes" id="UP000289437"/>
    </source>
</evidence>
<evidence type="ECO:0000313" key="6">
    <source>
        <dbReference type="EMBL" id="RXH58066.1"/>
    </source>
</evidence>